<dbReference type="RefSeq" id="WP_272749436.1">
    <property type="nucleotide sequence ID" value="NZ_JAQQKX010000017.1"/>
</dbReference>
<comment type="caution">
    <text evidence="2">The sequence shown here is derived from an EMBL/GenBank/DDBJ whole genome shotgun (WGS) entry which is preliminary data.</text>
</comment>
<reference evidence="2 3" key="1">
    <citation type="submission" date="2023-01" db="EMBL/GenBank/DDBJ databases">
        <title>Novel species of the genus Asticcacaulis isolated from rivers.</title>
        <authorList>
            <person name="Lu H."/>
        </authorList>
    </citation>
    <scope>NUCLEOTIDE SEQUENCE [LARGE SCALE GENOMIC DNA]</scope>
    <source>
        <strain evidence="2 3">BYS171W</strain>
    </source>
</reference>
<dbReference type="InterPro" id="IPR050570">
    <property type="entry name" value="Cell_wall_metabolism_enzyme"/>
</dbReference>
<dbReference type="InterPro" id="IPR011055">
    <property type="entry name" value="Dup_hybrid_motif"/>
</dbReference>
<evidence type="ECO:0000313" key="3">
    <source>
        <dbReference type="Proteomes" id="UP001214854"/>
    </source>
</evidence>
<dbReference type="InterPro" id="IPR016047">
    <property type="entry name" value="M23ase_b-sheet_dom"/>
</dbReference>
<dbReference type="EMBL" id="JAQQKX010000017">
    <property type="protein sequence ID" value="MDC7684948.1"/>
    <property type="molecule type" value="Genomic_DNA"/>
</dbReference>
<dbReference type="PANTHER" id="PTHR21666">
    <property type="entry name" value="PEPTIDASE-RELATED"/>
    <property type="match status" value="1"/>
</dbReference>
<dbReference type="CDD" id="cd12797">
    <property type="entry name" value="M23_peptidase"/>
    <property type="match status" value="1"/>
</dbReference>
<dbReference type="Pfam" id="PF01551">
    <property type="entry name" value="Peptidase_M23"/>
    <property type="match status" value="1"/>
</dbReference>
<feature type="domain" description="M23ase beta-sheet core" evidence="1">
    <location>
        <begin position="186"/>
        <end position="281"/>
    </location>
</feature>
<proteinExistence type="predicted"/>
<accession>A0ABT5HY46</accession>
<protein>
    <submittedName>
        <fullName evidence="2">M23 family metallopeptidase</fullName>
    </submittedName>
</protein>
<evidence type="ECO:0000313" key="2">
    <source>
        <dbReference type="EMBL" id="MDC7684948.1"/>
    </source>
</evidence>
<sequence>MEKAERPISRRVIVAGLGLLPGLAVAQPRPYGATWTRTLTGAFSLTGKLVQGGYAIGNASPRREISVDGTPRGLTSADGSFVIGFDRDAPQMARVEIAGDGRMDFEITRTPYDIQRIDNLPPDQVTPTDPALLERIAREKDLKTAGFAHREDADWFRKGFTWPLRAFRVSGTFGNQRILNGIPKSPHYGFDMAAPEGLPVYAPQTARVALAEPDLHFEGGLILLDHGQGLISMYLHLSTLTVKKDDIVHQGQMIGQVGAKGRATGPHLCWRLKWRDRALDPSLWV</sequence>
<name>A0ABT5HY46_9CAUL</name>
<gene>
    <name evidence="2" type="ORF">PQU92_16815</name>
</gene>
<keyword evidence="3" id="KW-1185">Reference proteome</keyword>
<dbReference type="Gene3D" id="2.70.70.10">
    <property type="entry name" value="Glucose Permease (Domain IIA)"/>
    <property type="match status" value="1"/>
</dbReference>
<dbReference type="Proteomes" id="UP001214854">
    <property type="component" value="Unassembled WGS sequence"/>
</dbReference>
<organism evidence="2 3">
    <name type="scientific">Asticcacaulis aquaticus</name>
    <dbReference type="NCBI Taxonomy" id="2984212"/>
    <lineage>
        <taxon>Bacteria</taxon>
        <taxon>Pseudomonadati</taxon>
        <taxon>Pseudomonadota</taxon>
        <taxon>Alphaproteobacteria</taxon>
        <taxon>Caulobacterales</taxon>
        <taxon>Caulobacteraceae</taxon>
        <taxon>Asticcacaulis</taxon>
    </lineage>
</organism>
<dbReference type="SUPFAM" id="SSF51261">
    <property type="entry name" value="Duplicated hybrid motif"/>
    <property type="match status" value="1"/>
</dbReference>
<dbReference type="PANTHER" id="PTHR21666:SF285">
    <property type="entry name" value="M23 FAMILY METALLOPEPTIDASE"/>
    <property type="match status" value="1"/>
</dbReference>
<evidence type="ECO:0000259" key="1">
    <source>
        <dbReference type="Pfam" id="PF01551"/>
    </source>
</evidence>